<comment type="caution">
    <text evidence="6">The sequence shown here is derived from an EMBL/GenBank/DDBJ whole genome shotgun (WGS) entry which is preliminary data.</text>
</comment>
<feature type="domain" description="Isopenicillin N synthase-like Fe(2+) 2OG dioxygenase" evidence="5">
    <location>
        <begin position="96"/>
        <end position="159"/>
    </location>
</feature>
<dbReference type="InterPro" id="IPR027443">
    <property type="entry name" value="IPNS-like_sf"/>
</dbReference>
<dbReference type="EMBL" id="CAXHTB010000008">
    <property type="protein sequence ID" value="CAL0310775.1"/>
    <property type="molecule type" value="Genomic_DNA"/>
</dbReference>
<dbReference type="Gene3D" id="2.60.120.330">
    <property type="entry name" value="B-lactam Antibiotic, Isopenicillin N Synthase, Chain"/>
    <property type="match status" value="2"/>
</dbReference>
<dbReference type="GO" id="GO:0046872">
    <property type="term" value="F:metal ion binding"/>
    <property type="evidence" value="ECO:0007669"/>
    <property type="project" value="UniProtKB-KW"/>
</dbReference>
<evidence type="ECO:0000256" key="2">
    <source>
        <dbReference type="ARBA" id="ARBA00022723"/>
    </source>
</evidence>
<proteinExistence type="inferred from homology"/>
<reference evidence="6 7" key="1">
    <citation type="submission" date="2024-03" db="EMBL/GenBank/DDBJ databases">
        <authorList>
            <person name="Martinez-Hernandez J."/>
        </authorList>
    </citation>
    <scope>NUCLEOTIDE SEQUENCE [LARGE SCALE GENOMIC DNA]</scope>
</reference>
<keyword evidence="7" id="KW-1185">Reference proteome</keyword>
<keyword evidence="4" id="KW-0408">Iron</keyword>
<dbReference type="InterPro" id="IPR044861">
    <property type="entry name" value="IPNS-like_FE2OG_OXY"/>
</dbReference>
<dbReference type="AlphaFoldDB" id="A0AAV1WN70"/>
<dbReference type="PANTHER" id="PTHR10209">
    <property type="entry name" value="OXIDOREDUCTASE, 2OG-FE II OXYGENASE FAMILY PROTEIN"/>
    <property type="match status" value="1"/>
</dbReference>
<evidence type="ECO:0000256" key="3">
    <source>
        <dbReference type="ARBA" id="ARBA00023002"/>
    </source>
</evidence>
<evidence type="ECO:0000259" key="5">
    <source>
        <dbReference type="Pfam" id="PF03171"/>
    </source>
</evidence>
<sequence length="172" mass="19439">MVSLKNGVLRFFEQDIEVKKELYTHDQMRTFIYNSNLDMYSSPALNWRDSFMCYLAPNAPKPEELPEGIFFFKSEALGLHSEYLKDIACAAGFLSLCHYYPACPEPELTMGTTKHSDCCFLTVLLQDQIGGLHALYEDNWIDMSSVPGALVVNIGDLMQACLFIVLTVLNYG</sequence>
<gene>
    <name evidence="6" type="ORF">LLUT_LOCUS11835</name>
</gene>
<evidence type="ECO:0000256" key="1">
    <source>
        <dbReference type="ARBA" id="ARBA00008056"/>
    </source>
</evidence>
<dbReference type="SUPFAM" id="SSF51197">
    <property type="entry name" value="Clavaminate synthase-like"/>
    <property type="match status" value="1"/>
</dbReference>
<evidence type="ECO:0000313" key="7">
    <source>
        <dbReference type="Proteomes" id="UP001497480"/>
    </source>
</evidence>
<keyword evidence="3" id="KW-0560">Oxidoreductase</keyword>
<organism evidence="6 7">
    <name type="scientific">Lupinus luteus</name>
    <name type="common">European yellow lupine</name>
    <dbReference type="NCBI Taxonomy" id="3873"/>
    <lineage>
        <taxon>Eukaryota</taxon>
        <taxon>Viridiplantae</taxon>
        <taxon>Streptophyta</taxon>
        <taxon>Embryophyta</taxon>
        <taxon>Tracheophyta</taxon>
        <taxon>Spermatophyta</taxon>
        <taxon>Magnoliopsida</taxon>
        <taxon>eudicotyledons</taxon>
        <taxon>Gunneridae</taxon>
        <taxon>Pentapetalae</taxon>
        <taxon>rosids</taxon>
        <taxon>fabids</taxon>
        <taxon>Fabales</taxon>
        <taxon>Fabaceae</taxon>
        <taxon>Papilionoideae</taxon>
        <taxon>50 kb inversion clade</taxon>
        <taxon>genistoids sensu lato</taxon>
        <taxon>core genistoids</taxon>
        <taxon>Genisteae</taxon>
        <taxon>Lupinus</taxon>
    </lineage>
</organism>
<dbReference type="Proteomes" id="UP001497480">
    <property type="component" value="Unassembled WGS sequence"/>
</dbReference>
<comment type="similarity">
    <text evidence="1">Belongs to the iron/ascorbate-dependent oxidoreductase family.</text>
</comment>
<protein>
    <recommendedName>
        <fullName evidence="5">Isopenicillin N synthase-like Fe(2+) 2OG dioxygenase domain-containing protein</fullName>
    </recommendedName>
</protein>
<evidence type="ECO:0000256" key="4">
    <source>
        <dbReference type="ARBA" id="ARBA00023004"/>
    </source>
</evidence>
<keyword evidence="2" id="KW-0479">Metal-binding</keyword>
<accession>A0AAV1WN70</accession>
<evidence type="ECO:0000313" key="6">
    <source>
        <dbReference type="EMBL" id="CAL0310775.1"/>
    </source>
</evidence>
<dbReference type="GO" id="GO:0016491">
    <property type="term" value="F:oxidoreductase activity"/>
    <property type="evidence" value="ECO:0007669"/>
    <property type="project" value="UniProtKB-KW"/>
</dbReference>
<dbReference type="PANTHER" id="PTHR10209:SF836">
    <property type="entry name" value="2OG-FE(II) OXYGENASE FAMILY OXIDOREDUCTASE"/>
    <property type="match status" value="1"/>
</dbReference>
<name>A0AAV1WN70_LUPLU</name>
<dbReference type="Pfam" id="PF03171">
    <property type="entry name" value="2OG-FeII_Oxy"/>
    <property type="match status" value="1"/>
</dbReference>